<reference evidence="1 2" key="1">
    <citation type="submission" date="2019-01" db="EMBL/GenBank/DDBJ databases">
        <title>Genome sequencing of strain FW100M-2.</title>
        <authorList>
            <person name="Heo J."/>
            <person name="Kim S.-J."/>
            <person name="Kim J.-S."/>
            <person name="Hong S.-B."/>
            <person name="Kwon S.-W."/>
        </authorList>
    </citation>
    <scope>NUCLEOTIDE SEQUENCE [LARGE SCALE GENOMIC DNA]</scope>
    <source>
        <strain evidence="1 2">FW100M-2</strain>
    </source>
</reference>
<dbReference type="RefSeq" id="WP_129437249.1">
    <property type="nucleotide sequence ID" value="NZ_CP035492.1"/>
</dbReference>
<dbReference type="AlphaFoldDB" id="A0A4P6EQG6"/>
<organism evidence="1 2">
    <name type="scientific">Paenibacillus protaetiae</name>
    <dbReference type="NCBI Taxonomy" id="2509456"/>
    <lineage>
        <taxon>Bacteria</taxon>
        <taxon>Bacillati</taxon>
        <taxon>Bacillota</taxon>
        <taxon>Bacilli</taxon>
        <taxon>Bacillales</taxon>
        <taxon>Paenibacillaceae</taxon>
        <taxon>Paenibacillus</taxon>
    </lineage>
</organism>
<dbReference type="OrthoDB" id="2655795at2"/>
<dbReference type="EMBL" id="CP035492">
    <property type="protein sequence ID" value="QAY65072.1"/>
    <property type="molecule type" value="Genomic_DNA"/>
</dbReference>
<name>A0A4P6EQG6_9BACL</name>
<sequence length="61" mass="7121">MELQKSNQLIRLIVNKGFGVKLNIPCRIIQADEQSNKLTVYHVDEKQVYSFTLTEIEEIIE</sequence>
<keyword evidence="2" id="KW-1185">Reference proteome</keyword>
<accession>A0A4P6EQG6</accession>
<evidence type="ECO:0000313" key="1">
    <source>
        <dbReference type="EMBL" id="QAY65072.1"/>
    </source>
</evidence>
<dbReference type="Proteomes" id="UP000293568">
    <property type="component" value="Chromosome"/>
</dbReference>
<protein>
    <submittedName>
        <fullName evidence="1">Uncharacterized protein</fullName>
    </submittedName>
</protein>
<dbReference type="KEGG" id="pprt:ET464_00395"/>
<gene>
    <name evidence="1" type="ORF">ET464_00395</name>
</gene>
<evidence type="ECO:0000313" key="2">
    <source>
        <dbReference type="Proteomes" id="UP000293568"/>
    </source>
</evidence>
<proteinExistence type="predicted"/>